<reference evidence="2" key="1">
    <citation type="journal article" date="2014" name="FEMS Microbiol. Lett.">
        <title>Draft Genomic DNA Sequence of the Facultatively Methylotrophic Bacterium Acidomonas methanolica type strain MB58.</title>
        <authorList>
            <person name="Higashiura N."/>
            <person name="Hadano H."/>
            <person name="Hirakawa H."/>
            <person name="Matsutani M."/>
            <person name="Takabe S."/>
            <person name="Matsushita K."/>
            <person name="Azuma Y."/>
        </authorList>
    </citation>
    <scope>NUCLEOTIDE SEQUENCE [LARGE SCALE GENOMIC DNA]</scope>
    <source>
        <strain evidence="2">MB58</strain>
    </source>
</reference>
<keyword evidence="2" id="KW-1185">Reference proteome</keyword>
<evidence type="ECO:0000313" key="1">
    <source>
        <dbReference type="EMBL" id="GAJ28265.1"/>
    </source>
</evidence>
<proteinExistence type="predicted"/>
<protein>
    <recommendedName>
        <fullName evidence="3">DUF883 domain-containing protein</fullName>
    </recommendedName>
</protein>
<reference evidence="1 2" key="2">
    <citation type="journal article" date="2014" name="FEMS Microbiol. Lett.">
        <title>Draft genomic DNA sequence of the facultatively methylotrophic bacterium Acidomonas methanolica type strain MB58.</title>
        <authorList>
            <person name="Higashiura N."/>
            <person name="Hadano H."/>
            <person name="Hirakawa H."/>
            <person name="Matsutani M."/>
            <person name="Takabe S."/>
            <person name="Matsushita K."/>
            <person name="Azuma Y."/>
        </authorList>
    </citation>
    <scope>NUCLEOTIDE SEQUENCE [LARGE SCALE GENOMIC DNA]</scope>
    <source>
        <strain evidence="1 2">MB58</strain>
    </source>
</reference>
<dbReference type="EMBL" id="BAND01000017">
    <property type="protein sequence ID" value="GAJ28265.1"/>
    <property type="molecule type" value="Genomic_DNA"/>
</dbReference>
<dbReference type="AlphaFoldDB" id="A0A023D3D9"/>
<gene>
    <name evidence="1" type="ORF">Amme_017_006</name>
</gene>
<dbReference type="RefSeq" id="WP_042056698.1">
    <property type="nucleotide sequence ID" value="NZ_BAND01000017.1"/>
</dbReference>
<evidence type="ECO:0008006" key="3">
    <source>
        <dbReference type="Google" id="ProtNLM"/>
    </source>
</evidence>
<accession>A0A023D3D9</accession>
<dbReference type="OrthoDB" id="7273705at2"/>
<comment type="caution">
    <text evidence="1">The sequence shown here is derived from an EMBL/GenBank/DDBJ whole genome shotgun (WGS) entry which is preliminary data.</text>
</comment>
<evidence type="ECO:0000313" key="2">
    <source>
        <dbReference type="Proteomes" id="UP000019760"/>
    </source>
</evidence>
<name>A0A023D3D9_ACIMT</name>
<sequence length="91" mass="9814">MGKDIKTAVESATKTTQEQIDSLKEQLEALLSQRINPALLEAADKADHAVAHARELRDQHVKSVTTKVRAQPIAAVLISSLVGFVAGRLSK</sequence>
<organism evidence="1 2">
    <name type="scientific">Acidomonas methanolica NBRC 104435</name>
    <dbReference type="NCBI Taxonomy" id="1231351"/>
    <lineage>
        <taxon>Bacteria</taxon>
        <taxon>Pseudomonadati</taxon>
        <taxon>Pseudomonadota</taxon>
        <taxon>Alphaproteobacteria</taxon>
        <taxon>Acetobacterales</taxon>
        <taxon>Acetobacteraceae</taxon>
        <taxon>Acidomonas</taxon>
    </lineage>
</organism>
<dbReference type="Proteomes" id="UP000019760">
    <property type="component" value="Unassembled WGS sequence"/>
</dbReference>